<gene>
    <name evidence="1" type="ORF">METZ01_LOCUS209901</name>
</gene>
<dbReference type="AlphaFoldDB" id="A0A382F4Q1"/>
<proteinExistence type="predicted"/>
<dbReference type="EMBL" id="UINC01047594">
    <property type="protein sequence ID" value="SVB57047.1"/>
    <property type="molecule type" value="Genomic_DNA"/>
</dbReference>
<evidence type="ECO:0000313" key="1">
    <source>
        <dbReference type="EMBL" id="SVB57047.1"/>
    </source>
</evidence>
<accession>A0A382F4Q1</accession>
<protein>
    <submittedName>
        <fullName evidence="1">Uncharacterized protein</fullName>
    </submittedName>
</protein>
<organism evidence="1">
    <name type="scientific">marine metagenome</name>
    <dbReference type="NCBI Taxonomy" id="408172"/>
    <lineage>
        <taxon>unclassified sequences</taxon>
        <taxon>metagenomes</taxon>
        <taxon>ecological metagenomes</taxon>
    </lineage>
</organism>
<reference evidence="1" key="1">
    <citation type="submission" date="2018-05" db="EMBL/GenBank/DDBJ databases">
        <authorList>
            <person name="Lanie J.A."/>
            <person name="Ng W.-L."/>
            <person name="Kazmierczak K.M."/>
            <person name="Andrzejewski T.M."/>
            <person name="Davidsen T.M."/>
            <person name="Wayne K.J."/>
            <person name="Tettelin H."/>
            <person name="Glass J.I."/>
            <person name="Rusch D."/>
            <person name="Podicherti R."/>
            <person name="Tsui H.-C.T."/>
            <person name="Winkler M.E."/>
        </authorList>
    </citation>
    <scope>NUCLEOTIDE SEQUENCE</scope>
</reference>
<feature type="non-terminal residue" evidence="1">
    <location>
        <position position="30"/>
    </location>
</feature>
<feature type="non-terminal residue" evidence="1">
    <location>
        <position position="1"/>
    </location>
</feature>
<name>A0A382F4Q1_9ZZZZ</name>
<sequence>VRKAFWFYFTLVLAVTIPGRAFAQPIMEQL</sequence>